<evidence type="ECO:0000313" key="3">
    <source>
        <dbReference type="EMBL" id="KAB2084871.1"/>
    </source>
</evidence>
<dbReference type="PROSITE" id="PS50812">
    <property type="entry name" value="PWWP"/>
    <property type="match status" value="1"/>
</dbReference>
<feature type="compositionally biased region" description="Low complexity" evidence="1">
    <location>
        <begin position="1401"/>
        <end position="1412"/>
    </location>
</feature>
<feature type="compositionally biased region" description="Low complexity" evidence="1">
    <location>
        <begin position="1558"/>
        <end position="1577"/>
    </location>
</feature>
<feature type="region of interest" description="Disordered" evidence="1">
    <location>
        <begin position="1542"/>
        <end position="1577"/>
    </location>
</feature>
<dbReference type="SMART" id="SM00293">
    <property type="entry name" value="PWWP"/>
    <property type="match status" value="1"/>
</dbReference>
<reference evidence="4" key="1">
    <citation type="journal article" date="2020" name="Nat. Genet.">
        <title>Genomic diversifications of five Gossypium allopolyploid species and their impact on cotton improvement.</title>
        <authorList>
            <person name="Chen Z.J."/>
            <person name="Sreedasyam A."/>
            <person name="Ando A."/>
            <person name="Song Q."/>
            <person name="De Santiago L.M."/>
            <person name="Hulse-Kemp A.M."/>
            <person name="Ding M."/>
            <person name="Ye W."/>
            <person name="Kirkbride R.C."/>
            <person name="Jenkins J."/>
            <person name="Plott C."/>
            <person name="Lovell J."/>
            <person name="Lin Y.M."/>
            <person name="Vaughn R."/>
            <person name="Liu B."/>
            <person name="Simpson S."/>
            <person name="Scheffler B.E."/>
            <person name="Wen L."/>
            <person name="Saski C.A."/>
            <person name="Grover C.E."/>
            <person name="Hu G."/>
            <person name="Conover J.L."/>
            <person name="Carlson J.W."/>
            <person name="Shu S."/>
            <person name="Boston L.B."/>
            <person name="Williams M."/>
            <person name="Peterson D.G."/>
            <person name="McGee K."/>
            <person name="Jones D.C."/>
            <person name="Wendel J.F."/>
            <person name="Stelly D.M."/>
            <person name="Grimwood J."/>
            <person name="Schmutz J."/>
        </authorList>
    </citation>
    <scope>NUCLEOTIDE SEQUENCE [LARGE SCALE GENOMIC DNA]</scope>
    <source>
        <strain evidence="4">cv. 3-79</strain>
    </source>
</reference>
<sequence>MDEAKEKGDSVSIVSESSVTVSETVVETMACEDQIRIEEGGEAGRDNGDEVTVEVLDSHVHIDGGDGETVQASSIGEAVRGHEESNKVGLEGNLRTLDSDCHAVDGLGSRNEVLGGEARAQNEVNGGVARSCSNDIVCGRDESDEVGLEGNPSTLDSEGDLAGDLGSRYEVSGGEAKARNEVNGARVLGFSAPGSSAGKNTDQSSGIDEGGGDLNQDTEIGRVGNLDGNEVNHENQKPVLCLSAASEDSGIQNKIVEEAAMAIDEEYLNALDGAHETISEPIKKAPNDNVDAISLNVNTLDTAECVPTSEAKDPVYSCQSTESIVEGRLDEKVSSDMEIDKQGTESEKQQMEVNTPHLSTKNHDTGNVQCLKPEPVIDGGEGVDLSIGEAMFAEKQVSYAKDVGFDAEQDVEVEKMGVSPKNCDASDVSEPLGHQMDVFVGSGEGEVPKVDNNVLNQISPAVASDKELQSSGNDDPLAKNVVFEDDSSVGKEMNVEDQVTSDEPDCLEQVEEMEVVEHDSDSDQPTNIDELTVKQTALKSVSGLKVHQAKYQQLRSEEGGFSVSDLVWGKIKSHPWWPGQIFDPSDASEKAMKYQKKDSFLVAYFGDRTFAWNESSVLKPFRTHFSQIVKQSNLESFENAVNCALEEFSRRVELGLACPCMPKDAYDKIKFQKVENAGVREESSLRDGIDVSLSASSFEPDKLIDYMKALAESPSSGADQLDLVIAKAQLLAFHRLKGYHQLPESQFSEEKTLEVVECATPMDMDGEQKSEASKTRRSYLKRKHNLKDGLYPSKKERSLSKLMSETFDSPDGEIVSDVIGNKPPSSSFSKKRKAIDSSEDSVMQEGRKTTKGSLSTPHFPKPSFKIGERISRAASQMTGSPSILKSGGDRLHKLDGGCETSATCGYDVPVDNHEDAERKRTDILTEYSSLDDLLVQLHLAACDPMKSYSSLNIIISFFSDFRDSTVLDRLSGDKAVGKRKKSPNSIIGSSETFEFEDMSDTYWTDRIVQNGSEEQPSLGTSRGQYQFVPVELDKPIQKVRKSRKRYSDTSYDLTAQKPPGYVDERAPAEIVMSFPEINSVPSETKLNKMFKHFGPLKESETEVDRETRRARVVFRRSSDAEIAYNSAGKFNIFGPVPVTYQLNYTISESFKASLYAPTLAEENPFIASAPCGDHALIAPSLGEEASFMVSTLGEETLPITTSFHEEPWFIASTTGVETMAVIANVGEQSLPVFTIINEQTSTASASLVEEASLSHLTSIKETSTMTTTLHDQTSSIATFDPEIPSVPATVGEEICTIPAPSGEETCSIPPKLDEETTIRPMTLAEENPSIPRTLGEDAPSVPAAFSEEAPAVTLTFSEGTHTLPGTLDCETKTVLTTVYEETTIPATLGQETPTFPATLGEETCSTPSTSSEANRSIPSNLDEETRTNPVTLAEETPSTLETLGEESPSVPLTFSEETPAILPSFSKETPTIPHPFSEGTPTVPVTSGPETQTISTTMGEETTTIPANLGEETTATETLHEETLAVRTTLAEDNPTITAKLDEETPMNPKTLDEETKTSSTNSAEETSTTPTTSDVETSTIPLMLGRDTIPTTVCEETTIPATLGQETSTLPATLGEGTLSFPSTSSEENHSIPTNLDEETPTDPVTLAEERPSIPETLGEETPTVPLTFSEETPAIPPSFSEGTTIPPSFNEGSPVPVALGPETQTIPTTTGEDTANIPATLGEETTSAPVTLHEETLAIPTTLAENSPTMTTKLDEETPTSPTNLAEETLTTPTTSGVEASTVLITNSEETSVVSTTTEMETLPPAGAKSIEPAT</sequence>
<feature type="region of interest" description="Disordered" evidence="1">
    <location>
        <begin position="344"/>
        <end position="366"/>
    </location>
</feature>
<feature type="region of interest" description="Disordered" evidence="1">
    <location>
        <begin position="1748"/>
        <end position="1817"/>
    </location>
</feature>
<accession>A0A5J5VXF3</accession>
<keyword evidence="4" id="KW-1185">Reference proteome</keyword>
<feature type="region of interest" description="Disordered" evidence="1">
    <location>
        <begin position="817"/>
        <end position="862"/>
    </location>
</feature>
<dbReference type="CDD" id="cd05162">
    <property type="entry name" value="PWWP"/>
    <property type="match status" value="1"/>
</dbReference>
<feature type="compositionally biased region" description="Low complexity" evidence="1">
    <location>
        <begin position="1788"/>
        <end position="1804"/>
    </location>
</feature>
<dbReference type="Gene3D" id="2.30.30.140">
    <property type="match status" value="1"/>
</dbReference>
<feature type="domain" description="PWWP" evidence="2">
    <location>
        <begin position="563"/>
        <end position="612"/>
    </location>
</feature>
<feature type="region of interest" description="Disordered" evidence="1">
    <location>
        <begin position="189"/>
        <end position="219"/>
    </location>
</feature>
<feature type="compositionally biased region" description="Basic residues" evidence="1">
    <location>
        <begin position="775"/>
        <end position="785"/>
    </location>
</feature>
<name>A0A5J5VXF3_GOSBA</name>
<dbReference type="PANTHER" id="PTHR42851">
    <property type="entry name" value="ALDOLASE-RELATED"/>
    <property type="match status" value="1"/>
</dbReference>
<feature type="region of interest" description="Disordered" evidence="1">
    <location>
        <begin position="143"/>
        <end position="162"/>
    </location>
</feature>
<dbReference type="InterPro" id="IPR053063">
    <property type="entry name" value="PWWP_domain_containing_PDP"/>
</dbReference>
<proteinExistence type="predicted"/>
<feature type="region of interest" description="Disordered" evidence="1">
    <location>
        <begin position="1606"/>
        <end position="1646"/>
    </location>
</feature>
<dbReference type="EMBL" id="CM018206">
    <property type="protein sequence ID" value="KAB2084871.1"/>
    <property type="molecule type" value="Genomic_DNA"/>
</dbReference>
<feature type="compositionally biased region" description="Polar residues" evidence="1">
    <location>
        <begin position="1621"/>
        <end position="1635"/>
    </location>
</feature>
<organism evidence="3 4">
    <name type="scientific">Gossypium barbadense</name>
    <name type="common">Sea Island cotton</name>
    <name type="synonym">Hibiscus barbadensis</name>
    <dbReference type="NCBI Taxonomy" id="3634"/>
    <lineage>
        <taxon>Eukaryota</taxon>
        <taxon>Viridiplantae</taxon>
        <taxon>Streptophyta</taxon>
        <taxon>Embryophyta</taxon>
        <taxon>Tracheophyta</taxon>
        <taxon>Spermatophyta</taxon>
        <taxon>Magnoliopsida</taxon>
        <taxon>eudicotyledons</taxon>
        <taxon>Gunneridae</taxon>
        <taxon>Pentapetalae</taxon>
        <taxon>rosids</taxon>
        <taxon>malvids</taxon>
        <taxon>Malvales</taxon>
        <taxon>Malvaceae</taxon>
        <taxon>Malvoideae</taxon>
        <taxon>Gossypium</taxon>
    </lineage>
</organism>
<feature type="region of interest" description="Disordered" evidence="1">
    <location>
        <begin position="764"/>
        <end position="797"/>
    </location>
</feature>
<dbReference type="OrthoDB" id="62853at2759"/>
<evidence type="ECO:0000256" key="1">
    <source>
        <dbReference type="SAM" id="MobiDB-lite"/>
    </source>
</evidence>
<feature type="region of interest" description="Disordered" evidence="1">
    <location>
        <begin position="1387"/>
        <end position="1451"/>
    </location>
</feature>
<dbReference type="Proteomes" id="UP000327439">
    <property type="component" value="Chromosome A05"/>
</dbReference>
<dbReference type="PANTHER" id="PTHR42851:SF4">
    <property type="entry name" value="PWWP DOMAIN-CONTAINING PROTEIN"/>
    <property type="match status" value="1"/>
</dbReference>
<dbReference type="Pfam" id="PF00855">
    <property type="entry name" value="PWWP"/>
    <property type="match status" value="1"/>
</dbReference>
<evidence type="ECO:0000313" key="4">
    <source>
        <dbReference type="Proteomes" id="UP000327439"/>
    </source>
</evidence>
<dbReference type="InterPro" id="IPR000313">
    <property type="entry name" value="PWWP_dom"/>
</dbReference>
<protein>
    <recommendedName>
        <fullName evidence="2">PWWP domain-containing protein</fullName>
    </recommendedName>
</protein>
<feature type="compositionally biased region" description="Polar residues" evidence="1">
    <location>
        <begin position="193"/>
        <end position="206"/>
    </location>
</feature>
<evidence type="ECO:0000259" key="2">
    <source>
        <dbReference type="PROSITE" id="PS50812"/>
    </source>
</evidence>
<feature type="compositionally biased region" description="Polar residues" evidence="1">
    <location>
        <begin position="1761"/>
        <end position="1787"/>
    </location>
</feature>
<dbReference type="SUPFAM" id="SSF63748">
    <property type="entry name" value="Tudor/PWWP/MBT"/>
    <property type="match status" value="1"/>
</dbReference>
<gene>
    <name evidence="3" type="ORF">ES319_A05G362700v1</name>
</gene>